<dbReference type="Proteomes" id="UP000242715">
    <property type="component" value="Unassembled WGS sequence"/>
</dbReference>
<proteinExistence type="predicted"/>
<keyword evidence="1" id="KW-0732">Signal</keyword>
<name>A0A2Z6NDK0_TRISU</name>
<accession>A0A2Z6NDK0</accession>
<keyword evidence="3" id="KW-1185">Reference proteome</keyword>
<dbReference type="AlphaFoldDB" id="A0A2Z6NDK0"/>
<evidence type="ECO:0008006" key="4">
    <source>
        <dbReference type="Google" id="ProtNLM"/>
    </source>
</evidence>
<reference evidence="3" key="1">
    <citation type="journal article" date="2017" name="Front. Plant Sci.">
        <title>Climate Clever Clovers: New Paradigm to Reduce the Environmental Footprint of Ruminants by Breeding Low Methanogenic Forages Utilizing Haplotype Variation.</title>
        <authorList>
            <person name="Kaur P."/>
            <person name="Appels R."/>
            <person name="Bayer P.E."/>
            <person name="Keeble-Gagnere G."/>
            <person name="Wang J."/>
            <person name="Hirakawa H."/>
            <person name="Shirasawa K."/>
            <person name="Vercoe P."/>
            <person name="Stefanova K."/>
            <person name="Durmic Z."/>
            <person name="Nichols P."/>
            <person name="Revell C."/>
            <person name="Isobe S.N."/>
            <person name="Edwards D."/>
            <person name="Erskine W."/>
        </authorList>
    </citation>
    <scope>NUCLEOTIDE SEQUENCE [LARGE SCALE GENOMIC DNA]</scope>
    <source>
        <strain evidence="3">cv. Daliak</strain>
    </source>
</reference>
<feature type="chain" id="PRO_5016343348" description="Endonuclease/exonuclease/phosphatase domain-containing protein" evidence="1">
    <location>
        <begin position="22"/>
        <end position="246"/>
    </location>
</feature>
<gene>
    <name evidence="2" type="ORF">TSUD_161740</name>
</gene>
<evidence type="ECO:0000313" key="3">
    <source>
        <dbReference type="Proteomes" id="UP000242715"/>
    </source>
</evidence>
<feature type="signal peptide" evidence="1">
    <location>
        <begin position="1"/>
        <end position="21"/>
    </location>
</feature>
<organism evidence="2 3">
    <name type="scientific">Trifolium subterraneum</name>
    <name type="common">Subterranean clover</name>
    <dbReference type="NCBI Taxonomy" id="3900"/>
    <lineage>
        <taxon>Eukaryota</taxon>
        <taxon>Viridiplantae</taxon>
        <taxon>Streptophyta</taxon>
        <taxon>Embryophyta</taxon>
        <taxon>Tracheophyta</taxon>
        <taxon>Spermatophyta</taxon>
        <taxon>Magnoliopsida</taxon>
        <taxon>eudicotyledons</taxon>
        <taxon>Gunneridae</taxon>
        <taxon>Pentapetalae</taxon>
        <taxon>rosids</taxon>
        <taxon>fabids</taxon>
        <taxon>Fabales</taxon>
        <taxon>Fabaceae</taxon>
        <taxon>Papilionoideae</taxon>
        <taxon>50 kb inversion clade</taxon>
        <taxon>NPAAA clade</taxon>
        <taxon>Hologalegina</taxon>
        <taxon>IRL clade</taxon>
        <taxon>Trifolieae</taxon>
        <taxon>Trifolium</taxon>
    </lineage>
</organism>
<evidence type="ECO:0000313" key="2">
    <source>
        <dbReference type="EMBL" id="GAU29769.1"/>
    </source>
</evidence>
<dbReference type="EMBL" id="DF973405">
    <property type="protein sequence ID" value="GAU29769.1"/>
    <property type="molecule type" value="Genomic_DNA"/>
</dbReference>
<dbReference type="OrthoDB" id="1425980at2759"/>
<sequence>MIPSCGATVASLSLLSVRIQALGRSRVCVCGDFNAVRSVEERRSVLAFGRVVFDLDKLYASSPDERVIRPLPLVLAENEEEWGPRPSRMLKCWKDVPGYNSFVKEKWKSYQVDGWGGFVLKEKFKMIKMALKDWHKTHTQNLPSRIESLQDRLATLDVKGEEMDLSGVEVVELHEVTLDIHSLSWLNANICWQQSRSRWLKEGDANTKYFHSVLANRRRGNAISSLQVDGVTMEGVEPIRHARLVA</sequence>
<protein>
    <recommendedName>
        <fullName evidence="4">Endonuclease/exonuclease/phosphatase domain-containing protein</fullName>
    </recommendedName>
</protein>
<evidence type="ECO:0000256" key="1">
    <source>
        <dbReference type="SAM" id="SignalP"/>
    </source>
</evidence>